<sequence>MRRTLILGATSAIAAATARLLTERGDALYLVARDAAKLGAVAQDLRARGAAVQSAVADLTDTKRHEALLAAAADALGGLDVVLIAYGTLADQAACEADYRVAERELRTNLLSVVSLLTHLANRMEAQRSGTIAVISSVAGDRGRASNYVYGSAKGALSLFAQGLRNRLHPSGVRVVTIKPGLVDTPMTAHLKKNPLFASPEAVAKGVVRALDGGPEVVYLPAFWHLVMLGIRALPEGLFKRLRL</sequence>
<evidence type="ECO:0000313" key="4">
    <source>
        <dbReference type="Proteomes" id="UP000000379"/>
    </source>
</evidence>
<dbReference type="STRING" id="649638.Trad_2707"/>
<keyword evidence="4" id="KW-1185">Reference proteome</keyword>
<organism evidence="3 4">
    <name type="scientific">Truepera radiovictrix (strain DSM 17093 / CIP 108686 / LMG 22925 / RQ-24)</name>
    <dbReference type="NCBI Taxonomy" id="649638"/>
    <lineage>
        <taxon>Bacteria</taxon>
        <taxon>Thermotogati</taxon>
        <taxon>Deinococcota</taxon>
        <taxon>Deinococci</taxon>
        <taxon>Trueperales</taxon>
        <taxon>Trueperaceae</taxon>
        <taxon>Truepera</taxon>
    </lineage>
</organism>
<dbReference type="GO" id="GO:0016491">
    <property type="term" value="F:oxidoreductase activity"/>
    <property type="evidence" value="ECO:0007669"/>
    <property type="project" value="UniProtKB-KW"/>
</dbReference>
<dbReference type="InterPro" id="IPR002347">
    <property type="entry name" value="SDR_fam"/>
</dbReference>
<dbReference type="Proteomes" id="UP000000379">
    <property type="component" value="Chromosome"/>
</dbReference>
<dbReference type="KEGG" id="tra:Trad_2707"/>
<reference evidence="3 4" key="2">
    <citation type="journal article" date="2011" name="Stand. Genomic Sci.">
        <title>Complete genome sequence of Truepera radiovictrix type strain (RQ-24).</title>
        <authorList>
            <person name="Ivanova N."/>
            <person name="Rohde C."/>
            <person name="Munk C."/>
            <person name="Nolan M."/>
            <person name="Lucas S."/>
            <person name="Del Rio T.G."/>
            <person name="Tice H."/>
            <person name="Deshpande S."/>
            <person name="Cheng J.F."/>
            <person name="Tapia R."/>
            <person name="Han C."/>
            <person name="Goodwin L."/>
            <person name="Pitluck S."/>
            <person name="Liolios K."/>
            <person name="Mavromatis K."/>
            <person name="Mikhailova N."/>
            <person name="Pati A."/>
            <person name="Chen A."/>
            <person name="Palaniappan K."/>
            <person name="Land M."/>
            <person name="Hauser L."/>
            <person name="Chang Y.J."/>
            <person name="Jeffries C.D."/>
            <person name="Brambilla E."/>
            <person name="Rohde M."/>
            <person name="Goker M."/>
            <person name="Tindall B.J."/>
            <person name="Woyke T."/>
            <person name="Bristow J."/>
            <person name="Eisen J.A."/>
            <person name="Markowitz V."/>
            <person name="Hugenholtz P."/>
            <person name="Kyrpides N.C."/>
            <person name="Klenk H.P."/>
            <person name="Lapidus A."/>
        </authorList>
    </citation>
    <scope>NUCLEOTIDE SEQUENCE [LARGE SCALE GENOMIC DNA]</scope>
    <source>
        <strain evidence="4">DSM 17093 / CIP 108686 / LMG 22925 / RQ-24</strain>
    </source>
</reference>
<evidence type="ECO:0000313" key="3">
    <source>
        <dbReference type="EMBL" id="ADI15810.1"/>
    </source>
</evidence>
<accession>D7CUY3</accession>
<proteinExistence type="inferred from homology"/>
<dbReference type="RefSeq" id="WP_013179170.1">
    <property type="nucleotide sequence ID" value="NC_014221.1"/>
</dbReference>
<gene>
    <name evidence="3" type="ordered locus">Trad_2707</name>
</gene>
<protein>
    <submittedName>
        <fullName evidence="3">Short-chain dehydrogenase/reductase SDR</fullName>
    </submittedName>
</protein>
<dbReference type="AlphaFoldDB" id="D7CUY3"/>
<dbReference type="EMBL" id="CP002049">
    <property type="protein sequence ID" value="ADI15810.1"/>
    <property type="molecule type" value="Genomic_DNA"/>
</dbReference>
<dbReference type="InterPro" id="IPR020904">
    <property type="entry name" value="Sc_DH/Rdtase_CS"/>
</dbReference>
<dbReference type="NCBIfam" id="NF005489">
    <property type="entry name" value="PRK07102.1"/>
    <property type="match status" value="1"/>
</dbReference>
<dbReference type="OrthoDB" id="9804952at2"/>
<dbReference type="Pfam" id="PF00106">
    <property type="entry name" value="adh_short"/>
    <property type="match status" value="1"/>
</dbReference>
<dbReference type="InterPro" id="IPR036291">
    <property type="entry name" value="NAD(P)-bd_dom_sf"/>
</dbReference>
<dbReference type="PRINTS" id="PR00081">
    <property type="entry name" value="GDHRDH"/>
</dbReference>
<evidence type="ECO:0000256" key="2">
    <source>
        <dbReference type="ARBA" id="ARBA00023002"/>
    </source>
</evidence>
<dbReference type="PANTHER" id="PTHR44196:SF1">
    <property type="entry name" value="DEHYDROGENASE_REDUCTASE SDR FAMILY MEMBER 7B"/>
    <property type="match status" value="1"/>
</dbReference>
<evidence type="ECO:0000256" key="1">
    <source>
        <dbReference type="ARBA" id="ARBA00006484"/>
    </source>
</evidence>
<dbReference type="SUPFAM" id="SSF51735">
    <property type="entry name" value="NAD(P)-binding Rossmann-fold domains"/>
    <property type="match status" value="1"/>
</dbReference>
<dbReference type="HOGENOM" id="CLU_010194_2_1_0"/>
<dbReference type="PROSITE" id="PS00061">
    <property type="entry name" value="ADH_SHORT"/>
    <property type="match status" value="1"/>
</dbReference>
<dbReference type="GO" id="GO:0016020">
    <property type="term" value="C:membrane"/>
    <property type="evidence" value="ECO:0007669"/>
    <property type="project" value="TreeGrafter"/>
</dbReference>
<name>D7CUY3_TRURR</name>
<reference evidence="4" key="1">
    <citation type="submission" date="2010-05" db="EMBL/GenBank/DDBJ databases">
        <title>The complete genome of Truepera radiovictris DSM 17093.</title>
        <authorList>
            <consortium name="US DOE Joint Genome Institute (JGI-PGF)"/>
            <person name="Lucas S."/>
            <person name="Copeland A."/>
            <person name="Lapidus A."/>
            <person name="Glavina del Rio T."/>
            <person name="Dalin E."/>
            <person name="Tice H."/>
            <person name="Bruce D."/>
            <person name="Goodwin L."/>
            <person name="Pitluck S."/>
            <person name="Kyrpides N."/>
            <person name="Mavromatis K."/>
            <person name="Ovchinnikova G."/>
            <person name="Munk A.C."/>
            <person name="Detter J.C."/>
            <person name="Han C."/>
            <person name="Tapia R."/>
            <person name="Land M."/>
            <person name="Hauser L."/>
            <person name="Markowitz V."/>
            <person name="Cheng J.-F."/>
            <person name="Hugenholtz P."/>
            <person name="Woyke T."/>
            <person name="Wu D."/>
            <person name="Tindall B."/>
            <person name="Pomrenke H.G."/>
            <person name="Brambilla E."/>
            <person name="Klenk H.-P."/>
            <person name="Eisen J.A."/>
        </authorList>
    </citation>
    <scope>NUCLEOTIDE SEQUENCE [LARGE SCALE GENOMIC DNA]</scope>
    <source>
        <strain evidence="4">DSM 17093 / CIP 108686 / LMG 22925 / RQ-24</strain>
    </source>
</reference>
<comment type="similarity">
    <text evidence="1">Belongs to the short-chain dehydrogenases/reductases (SDR) family.</text>
</comment>
<dbReference type="eggNOG" id="COG0300">
    <property type="taxonomic scope" value="Bacteria"/>
</dbReference>
<dbReference type="PANTHER" id="PTHR44196">
    <property type="entry name" value="DEHYDROGENASE/REDUCTASE SDR FAMILY MEMBER 7B"/>
    <property type="match status" value="1"/>
</dbReference>
<keyword evidence="2" id="KW-0560">Oxidoreductase</keyword>
<dbReference type="Gene3D" id="3.40.50.720">
    <property type="entry name" value="NAD(P)-binding Rossmann-like Domain"/>
    <property type="match status" value="1"/>
</dbReference>